<keyword evidence="4" id="KW-1185">Reference proteome</keyword>
<dbReference type="InterPro" id="IPR011990">
    <property type="entry name" value="TPR-like_helical_dom_sf"/>
</dbReference>
<sequence length="870" mass="94614">MNGGGGSQDRPRASLRADADSGGRVYQALGNQYIYEGRPVAPASVTNTLPRDTFAFNGRDGELTRLINAVHQASEAEGPLPVYAIDGMPGIGKTAFAIRAAHLLAGSFPDGTLFVNLHAHSTGQLPVEPVDVIGSLLSIVGVAAQNVPAGLDARAAMWRDRLADKRLLLILDNVAGHRQVEPLLPGADNCLVLVTSRRRLAALDGAVSISLGTLAPAEAVALLSALSGRDLSHTEPVADALVRLCGCLPLAVSLLAGRLRHHPLWRLEDLVEDMTDAQARLDELQAEDRAVAATFELSYRDLPDDLRIFFRRLGLHPGEEIDDWAAAALTGVPRGKARRHLAALYDDHLIDELRHGRYRMHDLIRDYTRALAEADGTTSNEEAVGRLFDYYQRTASLADQQLSRTLRTGIPSASGASDAPRLTTRTQALKWMESERANLLACAQRTIQRAQHPRVVQFARSMAGYLQQAGPWDRAIEIHRAATAAAEHNANAPEQARALVRLATVQYLSGDYPQAREAVNRALRLYRDANDPSGQASALCHLGIIHKLTNDHDVAVEALEQSLSLYRDLADQEGQADALTQFGIVRYWQSDYPGATLLLKQALRLYRSTENGLGQANALHHLGLVRWLLDDYPMAAEALEKAIAFYREHGNLIGMAEAQNWLGAVWCVTGRYDAAAQTQREALAVFRDMGSRFNESEALYNLGVTLGYVEDYDGAVKFLEESLAMCRLVHSPLGEADALWALGSMYRRTGAHAVAAETLDQSLALYRELDNALGEAAALNEIGQLSFASGQHARALEHHESALSLARSLSSPFEEALALVGIGRHAHHAGETEAAVEHLREAHAMLQRIGAAEAKNVERELAGLVRGPDD</sequence>
<evidence type="ECO:0000256" key="1">
    <source>
        <dbReference type="PROSITE-ProRule" id="PRU00339"/>
    </source>
</evidence>
<keyword evidence="1" id="KW-0802">TPR repeat</keyword>
<dbReference type="RefSeq" id="WP_388239601.1">
    <property type="nucleotide sequence ID" value="NZ_JBHVZQ010000039.1"/>
</dbReference>
<dbReference type="InterPro" id="IPR027417">
    <property type="entry name" value="P-loop_NTPase"/>
</dbReference>
<dbReference type="Gene3D" id="1.10.10.10">
    <property type="entry name" value="Winged helix-like DNA-binding domain superfamily/Winged helix DNA-binding domain"/>
    <property type="match status" value="1"/>
</dbReference>
<feature type="region of interest" description="Disordered" evidence="2">
    <location>
        <begin position="1"/>
        <end position="21"/>
    </location>
</feature>
<dbReference type="Gene3D" id="3.40.50.300">
    <property type="entry name" value="P-loop containing nucleotide triphosphate hydrolases"/>
    <property type="match status" value="1"/>
</dbReference>
<dbReference type="Pfam" id="PF13181">
    <property type="entry name" value="TPR_8"/>
    <property type="match status" value="1"/>
</dbReference>
<dbReference type="InterPro" id="IPR042197">
    <property type="entry name" value="Apaf_helical"/>
</dbReference>
<dbReference type="Gene3D" id="1.10.8.430">
    <property type="entry name" value="Helical domain of apoptotic protease-activating factors"/>
    <property type="match status" value="1"/>
</dbReference>
<dbReference type="EMBL" id="JBHVZQ010000039">
    <property type="protein sequence ID" value="MFF1277626.1"/>
    <property type="molecule type" value="Genomic_DNA"/>
</dbReference>
<proteinExistence type="predicted"/>
<evidence type="ECO:0000313" key="3">
    <source>
        <dbReference type="EMBL" id="MFF1277626.1"/>
    </source>
</evidence>
<evidence type="ECO:0000256" key="2">
    <source>
        <dbReference type="SAM" id="MobiDB-lite"/>
    </source>
</evidence>
<dbReference type="InterPro" id="IPR036388">
    <property type="entry name" value="WH-like_DNA-bd_sf"/>
</dbReference>
<dbReference type="InterPro" id="IPR019734">
    <property type="entry name" value="TPR_rpt"/>
</dbReference>
<organism evidence="3 4">
    <name type="scientific">Streptomyces marokkonensis</name>
    <dbReference type="NCBI Taxonomy" id="324855"/>
    <lineage>
        <taxon>Bacteria</taxon>
        <taxon>Bacillati</taxon>
        <taxon>Actinomycetota</taxon>
        <taxon>Actinomycetes</taxon>
        <taxon>Kitasatosporales</taxon>
        <taxon>Streptomycetaceae</taxon>
        <taxon>Streptomyces</taxon>
    </lineage>
</organism>
<gene>
    <name evidence="3" type="ORF">ACFVZC_30155</name>
</gene>
<dbReference type="Pfam" id="PF13424">
    <property type="entry name" value="TPR_12"/>
    <property type="match status" value="4"/>
</dbReference>
<dbReference type="PANTHER" id="PTHR47691">
    <property type="entry name" value="REGULATOR-RELATED"/>
    <property type="match status" value="1"/>
</dbReference>
<dbReference type="PRINTS" id="PR00364">
    <property type="entry name" value="DISEASERSIST"/>
</dbReference>
<evidence type="ECO:0000313" key="4">
    <source>
        <dbReference type="Proteomes" id="UP001601627"/>
    </source>
</evidence>
<protein>
    <submittedName>
        <fullName evidence="3">Tetratricopeptide repeat protein</fullName>
    </submittedName>
</protein>
<name>A0ABW6QEX2_9ACTN</name>
<dbReference type="SUPFAM" id="SSF48452">
    <property type="entry name" value="TPR-like"/>
    <property type="match status" value="3"/>
</dbReference>
<feature type="compositionally biased region" description="Basic and acidic residues" evidence="2">
    <location>
        <begin position="9"/>
        <end position="21"/>
    </location>
</feature>
<dbReference type="PANTHER" id="PTHR47691:SF3">
    <property type="entry name" value="HTH-TYPE TRANSCRIPTIONAL REGULATOR RV0890C-RELATED"/>
    <property type="match status" value="1"/>
</dbReference>
<comment type="caution">
    <text evidence="3">The sequence shown here is derived from an EMBL/GenBank/DDBJ whole genome shotgun (WGS) entry which is preliminary data.</text>
</comment>
<dbReference type="Proteomes" id="UP001601627">
    <property type="component" value="Unassembled WGS sequence"/>
</dbReference>
<dbReference type="SMART" id="SM00028">
    <property type="entry name" value="TPR"/>
    <property type="match status" value="9"/>
</dbReference>
<reference evidence="3 4" key="1">
    <citation type="submission" date="2024-09" db="EMBL/GenBank/DDBJ databases">
        <title>The Natural Products Discovery Center: Release of the First 8490 Sequenced Strains for Exploring Actinobacteria Biosynthetic Diversity.</title>
        <authorList>
            <person name="Kalkreuter E."/>
            <person name="Kautsar S.A."/>
            <person name="Yang D."/>
            <person name="Bader C.D."/>
            <person name="Teijaro C.N."/>
            <person name="Fluegel L."/>
            <person name="Davis C.M."/>
            <person name="Simpson J.R."/>
            <person name="Lauterbach L."/>
            <person name="Steele A.D."/>
            <person name="Gui C."/>
            <person name="Meng S."/>
            <person name="Li G."/>
            <person name="Viehrig K."/>
            <person name="Ye F."/>
            <person name="Su P."/>
            <person name="Kiefer A.F."/>
            <person name="Nichols A."/>
            <person name="Cepeda A.J."/>
            <person name="Yan W."/>
            <person name="Fan B."/>
            <person name="Jiang Y."/>
            <person name="Adhikari A."/>
            <person name="Zheng C.-J."/>
            <person name="Schuster L."/>
            <person name="Cowan T.M."/>
            <person name="Smanski M.J."/>
            <person name="Chevrette M.G."/>
            <person name="De Carvalho L.P.S."/>
            <person name="Shen B."/>
        </authorList>
    </citation>
    <scope>NUCLEOTIDE SEQUENCE [LARGE SCALE GENOMIC DNA]</scope>
    <source>
        <strain evidence="3 4">NPDC058328</strain>
    </source>
</reference>
<dbReference type="Gene3D" id="1.25.40.10">
    <property type="entry name" value="Tetratricopeptide repeat domain"/>
    <property type="match status" value="2"/>
</dbReference>
<dbReference type="SUPFAM" id="SSF52540">
    <property type="entry name" value="P-loop containing nucleoside triphosphate hydrolases"/>
    <property type="match status" value="1"/>
</dbReference>
<accession>A0ABW6QEX2</accession>
<dbReference type="PROSITE" id="PS50005">
    <property type="entry name" value="TPR"/>
    <property type="match status" value="1"/>
</dbReference>
<feature type="repeat" description="TPR" evidence="1">
    <location>
        <begin position="496"/>
        <end position="529"/>
    </location>
</feature>